<gene>
    <name evidence="1" type="ORF">LCGC14_0495270</name>
</gene>
<dbReference type="AlphaFoldDB" id="A0A0F9S5F4"/>
<organism evidence="1">
    <name type="scientific">marine sediment metagenome</name>
    <dbReference type="NCBI Taxonomy" id="412755"/>
    <lineage>
        <taxon>unclassified sequences</taxon>
        <taxon>metagenomes</taxon>
        <taxon>ecological metagenomes</taxon>
    </lineage>
</organism>
<dbReference type="EMBL" id="LAZR01000568">
    <property type="protein sequence ID" value="KKN64100.1"/>
    <property type="molecule type" value="Genomic_DNA"/>
</dbReference>
<accession>A0A0F9S5F4</accession>
<sequence>MDIKNHFYIEIGNEKDLEQCLESIKEDYKTIVKDTKKYGKKKWKPEYVEKLRIYAKWKLVTWLGEEDIEKAQKKQRDEDYI</sequence>
<reference evidence="1" key="1">
    <citation type="journal article" date="2015" name="Nature">
        <title>Complex archaea that bridge the gap between prokaryotes and eukaryotes.</title>
        <authorList>
            <person name="Spang A."/>
            <person name="Saw J.H."/>
            <person name="Jorgensen S.L."/>
            <person name="Zaremba-Niedzwiedzka K."/>
            <person name="Martijn J."/>
            <person name="Lind A.E."/>
            <person name="van Eijk R."/>
            <person name="Schleper C."/>
            <person name="Guy L."/>
            <person name="Ettema T.J."/>
        </authorList>
    </citation>
    <scope>NUCLEOTIDE SEQUENCE</scope>
</reference>
<protein>
    <submittedName>
        <fullName evidence="1">Uncharacterized protein</fullName>
    </submittedName>
</protein>
<evidence type="ECO:0000313" key="1">
    <source>
        <dbReference type="EMBL" id="KKN64100.1"/>
    </source>
</evidence>
<proteinExistence type="predicted"/>
<comment type="caution">
    <text evidence="1">The sequence shown here is derived from an EMBL/GenBank/DDBJ whole genome shotgun (WGS) entry which is preliminary data.</text>
</comment>
<name>A0A0F9S5F4_9ZZZZ</name>